<evidence type="ECO:0000313" key="2">
    <source>
        <dbReference type="EMBL" id="MCS0582307.1"/>
    </source>
</evidence>
<gene>
    <name evidence="2" type="ORF">NX784_11960</name>
</gene>
<name>A0ABT1ZQW6_9BURK</name>
<dbReference type="Proteomes" id="UP001204151">
    <property type="component" value="Unassembled WGS sequence"/>
</dbReference>
<keyword evidence="1" id="KW-0732">Signal</keyword>
<reference evidence="2 3" key="1">
    <citation type="submission" date="2022-08" db="EMBL/GenBank/DDBJ databases">
        <title>Reclassification of Massilia species as members of the genera Telluria, Duganella, Pseudoduganella, Mokoshia gen. nov. and Zemynaea gen. nov. using orthogonal and non-orthogonal genome-based approaches.</title>
        <authorList>
            <person name="Bowman J.P."/>
        </authorList>
    </citation>
    <scope>NUCLEOTIDE SEQUENCE [LARGE SCALE GENOMIC DNA]</scope>
    <source>
        <strain evidence="2 3">JCM 31316</strain>
    </source>
</reference>
<feature type="chain" id="PRO_5045720755" description="Lipoprotein" evidence="1">
    <location>
        <begin position="20"/>
        <end position="175"/>
    </location>
</feature>
<feature type="signal peptide" evidence="1">
    <location>
        <begin position="1"/>
        <end position="19"/>
    </location>
</feature>
<organism evidence="2 3">
    <name type="scientific">Massilia pinisoli</name>
    <dbReference type="NCBI Taxonomy" id="1772194"/>
    <lineage>
        <taxon>Bacteria</taxon>
        <taxon>Pseudomonadati</taxon>
        <taxon>Pseudomonadota</taxon>
        <taxon>Betaproteobacteria</taxon>
        <taxon>Burkholderiales</taxon>
        <taxon>Oxalobacteraceae</taxon>
        <taxon>Telluria group</taxon>
        <taxon>Massilia</taxon>
    </lineage>
</organism>
<evidence type="ECO:0008006" key="4">
    <source>
        <dbReference type="Google" id="ProtNLM"/>
    </source>
</evidence>
<accession>A0ABT1ZQW6</accession>
<dbReference type="RefSeq" id="WP_258816883.1">
    <property type="nucleotide sequence ID" value="NZ_JANUGW010000007.1"/>
</dbReference>
<evidence type="ECO:0000256" key="1">
    <source>
        <dbReference type="SAM" id="SignalP"/>
    </source>
</evidence>
<keyword evidence="3" id="KW-1185">Reference proteome</keyword>
<comment type="caution">
    <text evidence="2">The sequence shown here is derived from an EMBL/GenBank/DDBJ whole genome shotgun (WGS) entry which is preliminary data.</text>
</comment>
<protein>
    <recommendedName>
        <fullName evidence="4">Lipoprotein</fullName>
    </recommendedName>
</protein>
<proteinExistence type="predicted"/>
<dbReference type="PROSITE" id="PS51257">
    <property type="entry name" value="PROKAR_LIPOPROTEIN"/>
    <property type="match status" value="1"/>
</dbReference>
<sequence length="175" mass="18264">MPRAIPRATALPVLLIALAACGRKPATDTNETLAKARQEAQAIQARLAALPPQCTVGDAGGTAGQWIDSRNGAGEPGQPYTYVFTFKTPVRTGAFRIALNAKAAQNLEKVETRDAGGAWTAAWTGAPAGAPAGCEFVKMAQRFEAGAREVAALRIIVRPDTEKVVVADPGLLQAD</sequence>
<dbReference type="EMBL" id="JANUGW010000007">
    <property type="protein sequence ID" value="MCS0582307.1"/>
    <property type="molecule type" value="Genomic_DNA"/>
</dbReference>
<evidence type="ECO:0000313" key="3">
    <source>
        <dbReference type="Proteomes" id="UP001204151"/>
    </source>
</evidence>